<comment type="similarity">
    <text evidence="2">Belongs to the TacA antitoxin family.</text>
</comment>
<accession>A0ABM8T8D1</accession>
<evidence type="ECO:0000313" key="4">
    <source>
        <dbReference type="EMBL" id="CAE6868817.1"/>
    </source>
</evidence>
<dbReference type="InterPro" id="IPR010985">
    <property type="entry name" value="Ribbon_hlx_hlx"/>
</dbReference>
<evidence type="ECO:0000256" key="2">
    <source>
        <dbReference type="ARBA" id="ARBA00049988"/>
    </source>
</evidence>
<evidence type="ECO:0000256" key="1">
    <source>
        <dbReference type="ARBA" id="ARBA00022649"/>
    </source>
</evidence>
<dbReference type="InterPro" id="IPR013321">
    <property type="entry name" value="Arc_rbn_hlx_hlx"/>
</dbReference>
<proteinExistence type="inferred from homology"/>
<dbReference type="RefSeq" id="WP_200623059.1">
    <property type="nucleotide sequence ID" value="NZ_CAJNAU010000232.1"/>
</dbReference>
<dbReference type="SUPFAM" id="SSF47598">
    <property type="entry name" value="Ribbon-helix-helix"/>
    <property type="match status" value="1"/>
</dbReference>
<keyword evidence="5" id="KW-1185">Reference proteome</keyword>
<dbReference type="Gene3D" id="1.20.890.30">
    <property type="entry name" value="VCA0319-like"/>
    <property type="match status" value="1"/>
</dbReference>
<reference evidence="4 5" key="1">
    <citation type="submission" date="2021-02" db="EMBL/GenBank/DDBJ databases">
        <authorList>
            <person name="Vanwijnsberghe S."/>
        </authorList>
    </citation>
    <scope>NUCLEOTIDE SEQUENCE [LARGE SCALE GENOMIC DNA]</scope>
    <source>
        <strain evidence="4 5">R-69658</strain>
    </source>
</reference>
<dbReference type="PANTHER" id="PTHR35401:SF2">
    <property type="entry name" value="ABC-TYPE TRANSPORT SYSTEM"/>
    <property type="match status" value="1"/>
</dbReference>
<name>A0ABM8T8D1_9BURK</name>
<dbReference type="Gene3D" id="1.10.1220.10">
    <property type="entry name" value="Met repressor-like"/>
    <property type="match status" value="1"/>
</dbReference>
<gene>
    <name evidence="4" type="ORF">R69658_08024</name>
</gene>
<keyword evidence="1" id="KW-1277">Toxin-antitoxin system</keyword>
<evidence type="ECO:0000256" key="3">
    <source>
        <dbReference type="SAM" id="MobiDB-lite"/>
    </source>
</evidence>
<dbReference type="InterPro" id="IPR014795">
    <property type="entry name" value="TacA_1-like"/>
</dbReference>
<organism evidence="4 5">
    <name type="scientific">Paraburkholderia aspalathi</name>
    <dbReference type="NCBI Taxonomy" id="1324617"/>
    <lineage>
        <taxon>Bacteria</taxon>
        <taxon>Pseudomonadati</taxon>
        <taxon>Pseudomonadota</taxon>
        <taxon>Betaproteobacteria</taxon>
        <taxon>Burkholderiales</taxon>
        <taxon>Burkholderiaceae</taxon>
        <taxon>Paraburkholderia</taxon>
    </lineage>
</organism>
<dbReference type="Proteomes" id="UP000674425">
    <property type="component" value="Unassembled WGS sequence"/>
</dbReference>
<protein>
    <recommendedName>
        <fullName evidence="6">DUF1778 domain-containing protein</fullName>
    </recommendedName>
</protein>
<dbReference type="PANTHER" id="PTHR35401">
    <property type="entry name" value="COPG FAMILY HELIX-TURN-HELIX PROTEIN-RELATED-RELATED"/>
    <property type="match status" value="1"/>
</dbReference>
<dbReference type="Pfam" id="PF08681">
    <property type="entry name" value="TacA1"/>
    <property type="match status" value="1"/>
</dbReference>
<evidence type="ECO:0000313" key="5">
    <source>
        <dbReference type="Proteomes" id="UP000674425"/>
    </source>
</evidence>
<sequence length="117" mass="13099">MAIKHDSDTENSVRGRITARLSAEKQEVLQLAADLSGSTLNQFVVQSALRAAEHVIEQEDVIRSIRLTVEQSQRFFALLDAPAKPNEALQRAMERFRKTKIGNTHSKSGPEGRPQQF</sequence>
<dbReference type="EMBL" id="CAJNAU010000232">
    <property type="protein sequence ID" value="CAE6868817.1"/>
    <property type="molecule type" value="Genomic_DNA"/>
</dbReference>
<evidence type="ECO:0008006" key="6">
    <source>
        <dbReference type="Google" id="ProtNLM"/>
    </source>
</evidence>
<comment type="caution">
    <text evidence="4">The sequence shown here is derived from an EMBL/GenBank/DDBJ whole genome shotgun (WGS) entry which is preliminary data.</text>
</comment>
<feature type="region of interest" description="Disordered" evidence="3">
    <location>
        <begin position="98"/>
        <end position="117"/>
    </location>
</feature>